<evidence type="ECO:0000313" key="2">
    <source>
        <dbReference type="EMBL" id="MCM2576659.1"/>
    </source>
</evidence>
<dbReference type="SUPFAM" id="SSF53335">
    <property type="entry name" value="S-adenosyl-L-methionine-dependent methyltransferases"/>
    <property type="match status" value="1"/>
</dbReference>
<dbReference type="InterPro" id="IPR013216">
    <property type="entry name" value="Methyltransf_11"/>
</dbReference>
<dbReference type="Pfam" id="PF08241">
    <property type="entry name" value="Methyltransf_11"/>
    <property type="match status" value="1"/>
</dbReference>
<evidence type="ECO:0000259" key="1">
    <source>
        <dbReference type="Pfam" id="PF08241"/>
    </source>
</evidence>
<comment type="caution">
    <text evidence="2">The sequence shown here is derived from an EMBL/GenBank/DDBJ whole genome shotgun (WGS) entry which is preliminary data.</text>
</comment>
<dbReference type="EMBL" id="JAMQGM010000011">
    <property type="protein sequence ID" value="MCM2576659.1"/>
    <property type="molecule type" value="Genomic_DNA"/>
</dbReference>
<organism evidence="2 3">
    <name type="scientific">Streptomyces meridianus</name>
    <dbReference type="NCBI Taxonomy" id="2938945"/>
    <lineage>
        <taxon>Bacteria</taxon>
        <taxon>Bacillati</taxon>
        <taxon>Actinomycetota</taxon>
        <taxon>Actinomycetes</taxon>
        <taxon>Kitasatosporales</taxon>
        <taxon>Streptomycetaceae</taxon>
        <taxon>Streptomyces</taxon>
    </lineage>
</organism>
<dbReference type="InterPro" id="IPR052939">
    <property type="entry name" value="23S_rRNA_MeTrnsfrase_RlmA"/>
</dbReference>
<dbReference type="Gene3D" id="3.40.50.150">
    <property type="entry name" value="Vaccinia Virus protein VP39"/>
    <property type="match status" value="1"/>
</dbReference>
<evidence type="ECO:0000313" key="3">
    <source>
        <dbReference type="Proteomes" id="UP001167160"/>
    </source>
</evidence>
<dbReference type="Proteomes" id="UP001167160">
    <property type="component" value="Unassembled WGS sequence"/>
</dbReference>
<gene>
    <name evidence="2" type="ORF">M1E25_04700</name>
</gene>
<protein>
    <submittedName>
        <fullName evidence="2">Class I SAM-dependent methyltransferase</fullName>
    </submittedName>
</protein>
<dbReference type="PANTHER" id="PTHR43460:SF1">
    <property type="entry name" value="METHYLTRANSFERASE TYPE 11 DOMAIN-CONTAINING PROTEIN"/>
    <property type="match status" value="1"/>
</dbReference>
<accession>A0ABT0X2I2</accession>
<dbReference type="InterPro" id="IPR029063">
    <property type="entry name" value="SAM-dependent_MTases_sf"/>
</dbReference>
<keyword evidence="2" id="KW-0808">Transferase</keyword>
<dbReference type="GO" id="GO:0032259">
    <property type="term" value="P:methylation"/>
    <property type="evidence" value="ECO:0007669"/>
    <property type="project" value="UniProtKB-KW"/>
</dbReference>
<dbReference type="GO" id="GO:0008168">
    <property type="term" value="F:methyltransferase activity"/>
    <property type="evidence" value="ECO:0007669"/>
    <property type="project" value="UniProtKB-KW"/>
</dbReference>
<dbReference type="CDD" id="cd02440">
    <property type="entry name" value="AdoMet_MTases"/>
    <property type="match status" value="1"/>
</dbReference>
<proteinExistence type="predicted"/>
<dbReference type="PANTHER" id="PTHR43460">
    <property type="entry name" value="METHYLTRANSFERASE"/>
    <property type="match status" value="1"/>
</dbReference>
<reference evidence="2" key="1">
    <citation type="journal article" date="2023" name="Int. J. Syst. Evol. Microbiol.">
        <title>Streptomyces meridianus sp. nov. isolated from brackish water of the Tagus estuary in Alcochete, Portugal.</title>
        <authorList>
            <person name="Santos J.D.N."/>
            <person name="Klimek D."/>
            <person name="Calusinska M."/>
            <person name="Lobo Da Cunha A."/>
            <person name="Catita J."/>
            <person name="Goncalves H."/>
            <person name="Gonzalez I."/>
            <person name="Reyes F."/>
            <person name="Lage O.M."/>
        </authorList>
    </citation>
    <scope>NUCLEOTIDE SEQUENCE</scope>
    <source>
        <strain evidence="2">MTZ3.1</strain>
    </source>
</reference>
<keyword evidence="3" id="KW-1185">Reference proteome</keyword>
<feature type="domain" description="Methyltransferase type 11" evidence="1">
    <location>
        <begin position="53"/>
        <end position="140"/>
    </location>
</feature>
<keyword evidence="2" id="KW-0489">Methyltransferase</keyword>
<name>A0ABT0X2I2_9ACTN</name>
<dbReference type="RefSeq" id="WP_251410018.1">
    <property type="nucleotide sequence ID" value="NZ_JAMQGM010000011.1"/>
</dbReference>
<sequence>MVTTFEALVSEAESVPVDGWDFSWLEGRASEERPPWGYARAMAGRMAKATAALDVQTGGGEVLAEAPVLPPLCAATESWPPNVARATRLLHPRGAVVVADPDEPPLPFADEAFDLVVSRHPVTTWWEEISRVLCPGGTYFSQQVGPASVFALSEHFLGPLPPEAHRARNSEDARAAAEKAGLEVTDLRTATLRMEFHDIGAVVYFLRKVIWIVPGFTVDRYRRELALLHDRIEAEGPFVAHSSRFLIEARKPDRAVSGT</sequence>